<name>A0A8J2L0Q2_9HEXA</name>
<gene>
    <name evidence="1" type="ORF">AFUS01_LOCUS23736</name>
</gene>
<accession>A0A8J2L0Q2</accession>
<reference evidence="1" key="1">
    <citation type="submission" date="2021-06" db="EMBL/GenBank/DDBJ databases">
        <authorList>
            <person name="Hodson N. C."/>
            <person name="Mongue J. A."/>
            <person name="Jaron S. K."/>
        </authorList>
    </citation>
    <scope>NUCLEOTIDE SEQUENCE</scope>
</reference>
<evidence type="ECO:0000313" key="1">
    <source>
        <dbReference type="EMBL" id="CAG7785089.1"/>
    </source>
</evidence>
<evidence type="ECO:0000313" key="2">
    <source>
        <dbReference type="Proteomes" id="UP000708208"/>
    </source>
</evidence>
<dbReference type="PANTHER" id="PTHR22955:SF77">
    <property type="entry name" value="ASPARTIC PUTATIVE DOMAIN-CONTAINING PROTEIN-RELATED"/>
    <property type="match status" value="1"/>
</dbReference>
<dbReference type="PANTHER" id="PTHR22955">
    <property type="entry name" value="RETROTRANSPOSON"/>
    <property type="match status" value="1"/>
</dbReference>
<proteinExistence type="predicted"/>
<dbReference type="OrthoDB" id="5876180at2759"/>
<organism evidence="1 2">
    <name type="scientific">Allacma fusca</name>
    <dbReference type="NCBI Taxonomy" id="39272"/>
    <lineage>
        <taxon>Eukaryota</taxon>
        <taxon>Metazoa</taxon>
        <taxon>Ecdysozoa</taxon>
        <taxon>Arthropoda</taxon>
        <taxon>Hexapoda</taxon>
        <taxon>Collembola</taxon>
        <taxon>Symphypleona</taxon>
        <taxon>Sminthuridae</taxon>
        <taxon>Allacma</taxon>
    </lineage>
</organism>
<protein>
    <submittedName>
        <fullName evidence="1">Uncharacterized protein</fullName>
    </submittedName>
</protein>
<comment type="caution">
    <text evidence="1">The sequence shown here is derived from an EMBL/GenBank/DDBJ whole genome shotgun (WGS) entry which is preliminary data.</text>
</comment>
<sequence>SLCFRKLSWDEPLPDDVISTWTTYYQYLHHVGKVKIPRRCSIAQATELSLLGFCDASQAAYAACVYLKSSNPDGETKVQLLIAKTRVAPEKQESIPRLELCGAVLLQELVAFVQQTLLQPIKDVFLWTDSTIVLHWLSAVPTKWKVFVANRVSQIQQHFPRSHWHHVRSEDNPADAASRGINPEDSFSLWWSGNSWLMSPSYNFFC</sequence>
<dbReference type="Pfam" id="PF05380">
    <property type="entry name" value="Peptidase_A17"/>
    <property type="match status" value="1"/>
</dbReference>
<dbReference type="AlphaFoldDB" id="A0A8J2L0Q2"/>
<dbReference type="EMBL" id="CAJVCH010288708">
    <property type="protein sequence ID" value="CAG7785089.1"/>
    <property type="molecule type" value="Genomic_DNA"/>
</dbReference>
<dbReference type="Proteomes" id="UP000708208">
    <property type="component" value="Unassembled WGS sequence"/>
</dbReference>
<dbReference type="InterPro" id="IPR008042">
    <property type="entry name" value="Retrotrans_Pao"/>
</dbReference>
<keyword evidence="2" id="KW-1185">Reference proteome</keyword>
<feature type="non-terminal residue" evidence="1">
    <location>
        <position position="1"/>
    </location>
</feature>